<dbReference type="OrthoDB" id="8708422at2"/>
<organism evidence="2 3">
    <name type="scientific">Gallaecimonas xiamenensis 3-C-1</name>
    <dbReference type="NCBI Taxonomy" id="745411"/>
    <lineage>
        <taxon>Bacteria</taxon>
        <taxon>Pseudomonadati</taxon>
        <taxon>Pseudomonadota</taxon>
        <taxon>Gammaproteobacteria</taxon>
        <taxon>Enterobacterales</taxon>
        <taxon>Gallaecimonadaceae</taxon>
        <taxon>Gallaecimonas</taxon>
    </lineage>
</organism>
<protein>
    <submittedName>
        <fullName evidence="2">Motility accesory factor maf-2</fullName>
    </submittedName>
</protein>
<evidence type="ECO:0000313" key="2">
    <source>
        <dbReference type="EMBL" id="EKE75437.1"/>
    </source>
</evidence>
<gene>
    <name evidence="2" type="ORF">B3C1_07164</name>
</gene>
<name>K2JLY8_9GAMM</name>
<dbReference type="InterPro" id="IPR002826">
    <property type="entry name" value="MptE-like"/>
</dbReference>
<dbReference type="PANTHER" id="PTHR41786">
    <property type="entry name" value="MOTILITY ACCESSORY FACTOR MAF"/>
    <property type="match status" value="1"/>
</dbReference>
<keyword evidence="3" id="KW-1185">Reference proteome</keyword>
<dbReference type="EMBL" id="AMRI01000008">
    <property type="protein sequence ID" value="EKE75437.1"/>
    <property type="molecule type" value="Genomic_DNA"/>
</dbReference>
<comment type="caution">
    <text evidence="2">The sequence shown here is derived from an EMBL/GenBank/DDBJ whole genome shotgun (WGS) entry which is preliminary data.</text>
</comment>
<proteinExistence type="predicted"/>
<dbReference type="Proteomes" id="UP000006755">
    <property type="component" value="Unassembled WGS sequence"/>
</dbReference>
<dbReference type="STRING" id="745411.B3C1_07164"/>
<dbReference type="Pfam" id="PF01973">
    <property type="entry name" value="MptE-like"/>
    <property type="match status" value="1"/>
</dbReference>
<dbReference type="RefSeq" id="WP_008483870.1">
    <property type="nucleotide sequence ID" value="NZ_AMRI01000008.1"/>
</dbReference>
<dbReference type="AlphaFoldDB" id="K2JLY8"/>
<feature type="domain" description="6-hydroxymethylpterin diphosphokinase MptE-like" evidence="1">
    <location>
        <begin position="199"/>
        <end position="358"/>
    </location>
</feature>
<dbReference type="PATRIC" id="fig|745411.4.peg.1413"/>
<sequence>MSEFYAANVAALEKRWPQLLQRLTEVACQYPLGAVDIAEGLEGTLKIDGVQLTSRHGRQAEAQVIAGQIKPAQSALHLYGCGLGDVQLHLLARSQTQSLKVHILNEALFLLVLQVSDQTPWLRDSRVQLDIAANEGDIHGGFACYPSELVLASPNNVKIRERLVSELDSTFVNQKFIDELPAMLAVADSNGTRLADDANVASLFAPLSAGREIWVAATGPSLSFQLPRIKAAKAKPQAPLLIAVDTALKALLAAGIVPDLVVTQDHRISGDYFPKDRPASLKLVYFPLSNPTLLDAWQGPRYSAVGTSPMQLKVREHLGRDEGALHTAGSVIHPAVDLAVKMGAGKVVLFGADFAYIKNRTHSGWADGEIGPDHTQTQEWTLNGHGEKVATLRNFKSYLVELERYIAKHPQVQFFNTSREGSPIAGTSYAPEWLD</sequence>
<evidence type="ECO:0000259" key="1">
    <source>
        <dbReference type="Pfam" id="PF01973"/>
    </source>
</evidence>
<dbReference type="eggNOG" id="COG2604">
    <property type="taxonomic scope" value="Bacteria"/>
</dbReference>
<dbReference type="PANTHER" id="PTHR41786:SF1">
    <property type="entry name" value="6-HYDROXYMETHYLPTERIN DIPHOSPHOKINASE MPTE-LIKE DOMAIN-CONTAINING PROTEIN"/>
    <property type="match status" value="1"/>
</dbReference>
<accession>K2JLY8</accession>
<reference evidence="2 3" key="1">
    <citation type="journal article" date="2012" name="J. Bacteriol.">
        <title>Genome Sequence of Gallaecimonas xiamenensis Type Strain 3-C-1.</title>
        <authorList>
            <person name="Lai Q."/>
            <person name="Wang L."/>
            <person name="Wang W."/>
            <person name="Shao Z."/>
        </authorList>
    </citation>
    <scope>NUCLEOTIDE SEQUENCE [LARGE SCALE GENOMIC DNA]</scope>
    <source>
        <strain evidence="2 3">3-C-1</strain>
    </source>
</reference>
<evidence type="ECO:0000313" key="3">
    <source>
        <dbReference type="Proteomes" id="UP000006755"/>
    </source>
</evidence>